<keyword evidence="2" id="KW-0378">Hydrolase</keyword>
<feature type="domain" description="Restriction endonuclease type IV Mrr" evidence="1">
    <location>
        <begin position="183"/>
        <end position="295"/>
    </location>
</feature>
<keyword evidence="2" id="KW-0255">Endonuclease</keyword>
<dbReference type="InterPro" id="IPR007560">
    <property type="entry name" value="Restrct_endonuc_IV_Mrr"/>
</dbReference>
<gene>
    <name evidence="2" type="ORF">FGD71_015910</name>
</gene>
<dbReference type="OrthoDB" id="3527311at2"/>
<protein>
    <submittedName>
        <fullName evidence="2">Restriction endonuclease</fullName>
    </submittedName>
</protein>
<keyword evidence="2" id="KW-0540">Nuclease</keyword>
<dbReference type="GO" id="GO:0003677">
    <property type="term" value="F:DNA binding"/>
    <property type="evidence" value="ECO:0007669"/>
    <property type="project" value="InterPro"/>
</dbReference>
<dbReference type="GO" id="GO:0009307">
    <property type="term" value="P:DNA restriction-modification system"/>
    <property type="evidence" value="ECO:0007669"/>
    <property type="project" value="InterPro"/>
</dbReference>
<dbReference type="RefSeq" id="WP_119101116.1">
    <property type="nucleotide sequence ID" value="NZ_QXMJ01000121.1"/>
</dbReference>
<comment type="caution">
    <text evidence="2">The sequence shown here is derived from an EMBL/GenBank/DDBJ whole genome shotgun (WGS) entry which is preliminary data.</text>
</comment>
<dbReference type="Pfam" id="PF04471">
    <property type="entry name" value="Mrr_cat"/>
    <property type="match status" value="1"/>
</dbReference>
<dbReference type="EMBL" id="VCHX02000121">
    <property type="protein sequence ID" value="TPQ21297.1"/>
    <property type="molecule type" value="Genomic_DNA"/>
</dbReference>
<keyword evidence="3" id="KW-1185">Reference proteome</keyword>
<organism evidence="2 3">
    <name type="scientific">Streptomyces sporangiiformans</name>
    <dbReference type="NCBI Taxonomy" id="2315329"/>
    <lineage>
        <taxon>Bacteria</taxon>
        <taxon>Bacillati</taxon>
        <taxon>Actinomycetota</taxon>
        <taxon>Actinomycetes</taxon>
        <taxon>Kitasatosporales</taxon>
        <taxon>Streptomycetaceae</taxon>
        <taxon>Streptomyces</taxon>
    </lineage>
</organism>
<name>A0A505DEL9_9ACTN</name>
<dbReference type="InterPro" id="IPR011856">
    <property type="entry name" value="tRNA_endonuc-like_dom_sf"/>
</dbReference>
<evidence type="ECO:0000313" key="3">
    <source>
        <dbReference type="Proteomes" id="UP000317378"/>
    </source>
</evidence>
<dbReference type="PANTHER" id="PTHR30015:SF6">
    <property type="entry name" value="SLL1429 PROTEIN"/>
    <property type="match status" value="1"/>
</dbReference>
<dbReference type="SUPFAM" id="SSF52980">
    <property type="entry name" value="Restriction endonuclease-like"/>
    <property type="match status" value="1"/>
</dbReference>
<dbReference type="PANTHER" id="PTHR30015">
    <property type="entry name" value="MRR RESTRICTION SYSTEM PROTEIN"/>
    <property type="match status" value="1"/>
</dbReference>
<dbReference type="GO" id="GO:0015666">
    <property type="term" value="F:restriction endodeoxyribonuclease activity"/>
    <property type="evidence" value="ECO:0007669"/>
    <property type="project" value="TreeGrafter"/>
</dbReference>
<evidence type="ECO:0000313" key="2">
    <source>
        <dbReference type="EMBL" id="TPQ21297.1"/>
    </source>
</evidence>
<reference evidence="2 3" key="1">
    <citation type="submission" date="2019-06" db="EMBL/GenBank/DDBJ databases">
        <title>Streptomyces sporangiiformans sp. nov., a novel actinomycete isolated from soil in Mount Song.</title>
        <authorList>
            <person name="Han L."/>
        </authorList>
    </citation>
    <scope>NUCLEOTIDE SEQUENCE [LARGE SCALE GENOMIC DNA]</scope>
    <source>
        <strain evidence="2 3">NEAU-SSA 1</strain>
    </source>
</reference>
<dbReference type="AlphaFoldDB" id="A0A505DEL9"/>
<proteinExistence type="predicted"/>
<evidence type="ECO:0000259" key="1">
    <source>
        <dbReference type="Pfam" id="PF04471"/>
    </source>
</evidence>
<dbReference type="Proteomes" id="UP000317378">
    <property type="component" value="Unassembled WGS sequence"/>
</dbReference>
<accession>A0A505DEL9</accession>
<dbReference type="InterPro" id="IPR052906">
    <property type="entry name" value="Type_IV_Methyl-Rstrct_Enzyme"/>
</dbReference>
<dbReference type="InterPro" id="IPR011335">
    <property type="entry name" value="Restrct_endonuc-II-like"/>
</dbReference>
<dbReference type="Gene3D" id="3.40.1350.10">
    <property type="match status" value="1"/>
</dbReference>
<sequence length="306" mass="33855">MINETALLESKTLRDSALERTDVLDRVKALSLLPDGMHVTTAMVAAYFSVTVDAIRALVHDHRAELEASGYRVLAGAELSDVRTYLLDMEYLARTQPVDNSVHKDVSSLDDRIDQRITHVLGKTVVPMFNALIQTSSEHRQELIALRTGVQRIERRLRQHNDRLQRLEGPREDRPLAGVMASLDAMNGREFEEHVAQLLRRDGCTAVVVRGGYGDRGVDITGRTPDGRHVAVQCKRFAPYVSVTSPEVQKFIGSAKVLYNADVALYVATCPFTRDAIRVAADGGVTPVDRRLLEAWSGGTELPALS</sequence>